<evidence type="ECO:0000256" key="1">
    <source>
        <dbReference type="ARBA" id="ARBA00021292"/>
    </source>
</evidence>
<dbReference type="EMBL" id="LOMZ01000001">
    <property type="protein sequence ID" value="PLC11179.1"/>
    <property type="molecule type" value="Genomic_DNA"/>
</dbReference>
<proteinExistence type="predicted"/>
<dbReference type="Pfam" id="PF20706">
    <property type="entry name" value="GT4-conflict"/>
    <property type="match status" value="1"/>
</dbReference>
<gene>
    <name evidence="2" type="ORF">AUQ48_01600</name>
</gene>
<dbReference type="SUPFAM" id="SSF53756">
    <property type="entry name" value="UDP-Glycosyltransferase/glycogen phosphorylase"/>
    <property type="match status" value="1"/>
</dbReference>
<dbReference type="PANTHER" id="PTHR45947:SF3">
    <property type="entry name" value="SULFOQUINOVOSYL TRANSFERASE SQD2"/>
    <property type="match status" value="1"/>
</dbReference>
<organism evidence="2 3">
    <name type="scientific">Kocuria flava</name>
    <dbReference type="NCBI Taxonomy" id="446860"/>
    <lineage>
        <taxon>Bacteria</taxon>
        <taxon>Bacillati</taxon>
        <taxon>Actinomycetota</taxon>
        <taxon>Actinomycetes</taxon>
        <taxon>Micrococcales</taxon>
        <taxon>Micrococcaceae</taxon>
        <taxon>Kocuria</taxon>
    </lineage>
</organism>
<evidence type="ECO:0000313" key="3">
    <source>
        <dbReference type="Proteomes" id="UP000234632"/>
    </source>
</evidence>
<sequence length="141" mass="14745">MAALPDPARVRVPGPLTGAALEEQWAATDLLVLPSRAETYGMVVAEALAHGVPALVPAGTGAVEALDGTPHGVGPAERAGAALDPADPTAWTTALRAWLADPALRERWRTAALARRRRLRRWSDTAHDVLAALEAPARAPS</sequence>
<accession>A0A2N4SZ26</accession>
<dbReference type="Proteomes" id="UP000234632">
    <property type="component" value="Unassembled WGS sequence"/>
</dbReference>
<dbReference type="PANTHER" id="PTHR45947">
    <property type="entry name" value="SULFOQUINOVOSYL TRANSFERASE SQD2"/>
    <property type="match status" value="1"/>
</dbReference>
<dbReference type="AlphaFoldDB" id="A0A2N4SZ26"/>
<protein>
    <recommendedName>
        <fullName evidence="1">D-inositol 3-phosphate glycosyltransferase</fullName>
    </recommendedName>
</protein>
<reference evidence="2 3" key="1">
    <citation type="submission" date="2015-12" db="EMBL/GenBank/DDBJ databases">
        <authorList>
            <person name="Shamseldin A."/>
            <person name="Moawad H."/>
            <person name="Abd El-Rahim W.M."/>
            <person name="Sadowsky M.J."/>
        </authorList>
    </citation>
    <scope>NUCLEOTIDE SEQUENCE [LARGE SCALE GENOMIC DNA]</scope>
    <source>
        <strain evidence="2 3">S43</strain>
    </source>
</reference>
<name>A0A2N4SZ26_9MICC</name>
<comment type="caution">
    <text evidence="2">The sequence shown here is derived from an EMBL/GenBank/DDBJ whole genome shotgun (WGS) entry which is preliminary data.</text>
</comment>
<evidence type="ECO:0000313" key="2">
    <source>
        <dbReference type="EMBL" id="PLC11179.1"/>
    </source>
</evidence>
<dbReference type="Gene3D" id="3.40.50.2000">
    <property type="entry name" value="Glycogen Phosphorylase B"/>
    <property type="match status" value="1"/>
</dbReference>
<dbReference type="GO" id="GO:0016757">
    <property type="term" value="F:glycosyltransferase activity"/>
    <property type="evidence" value="ECO:0007669"/>
    <property type="project" value="TreeGrafter"/>
</dbReference>
<dbReference type="InterPro" id="IPR050194">
    <property type="entry name" value="Glycosyltransferase_grp1"/>
</dbReference>